<dbReference type="Gene3D" id="3.40.30.10">
    <property type="entry name" value="Glutaredoxin"/>
    <property type="match status" value="1"/>
</dbReference>
<keyword evidence="5" id="KW-0574">Periplasm</keyword>
<evidence type="ECO:0000256" key="6">
    <source>
        <dbReference type="SAM" id="SignalP"/>
    </source>
</evidence>
<evidence type="ECO:0000259" key="7">
    <source>
        <dbReference type="Pfam" id="PF01323"/>
    </source>
</evidence>
<dbReference type="EMBL" id="JAGFNY010000016">
    <property type="protein sequence ID" value="MBW7570386.1"/>
    <property type="molecule type" value="Genomic_DNA"/>
</dbReference>
<dbReference type="SUPFAM" id="SSF52833">
    <property type="entry name" value="Thioredoxin-like"/>
    <property type="match status" value="1"/>
</dbReference>
<evidence type="ECO:0000256" key="5">
    <source>
        <dbReference type="PIRNR" id="PIRNR001488"/>
    </source>
</evidence>
<evidence type="ECO:0000256" key="3">
    <source>
        <dbReference type="ARBA" id="ARBA00023157"/>
    </source>
</evidence>
<evidence type="ECO:0000313" key="8">
    <source>
        <dbReference type="EMBL" id="MBW7570386.1"/>
    </source>
</evidence>
<keyword evidence="3 5" id="KW-1015">Disulfide bond</keyword>
<dbReference type="RefSeq" id="WP_219937607.1">
    <property type="nucleotide sequence ID" value="NZ_JAGFNY010000016.1"/>
</dbReference>
<dbReference type="PIRSF" id="PIRSF001488">
    <property type="entry name" value="Tdi_protein"/>
    <property type="match status" value="1"/>
</dbReference>
<evidence type="ECO:0000256" key="4">
    <source>
        <dbReference type="ARBA" id="ARBA00023284"/>
    </source>
</evidence>
<dbReference type="InterPro" id="IPR023205">
    <property type="entry name" value="DsbA/DsbL"/>
</dbReference>
<dbReference type="Pfam" id="PF01323">
    <property type="entry name" value="DSBA"/>
    <property type="match status" value="1"/>
</dbReference>
<gene>
    <name evidence="8" type="ORF">J5V48_05695</name>
</gene>
<evidence type="ECO:0000256" key="2">
    <source>
        <dbReference type="ARBA" id="ARBA00022729"/>
    </source>
</evidence>
<dbReference type="InterPro" id="IPR036249">
    <property type="entry name" value="Thioredoxin-like_sf"/>
</dbReference>
<keyword evidence="2 6" id="KW-0732">Signal</keyword>
<accession>A0ABS7DGE5</accession>
<dbReference type="PANTHER" id="PTHR35891:SF3">
    <property type="entry name" value="THIOL:DISULFIDE INTERCHANGE PROTEIN DSBL"/>
    <property type="match status" value="1"/>
</dbReference>
<keyword evidence="9" id="KW-1185">Reference proteome</keyword>
<comment type="similarity">
    <text evidence="1">Belongs to the thioredoxin family. DsbA subfamily.</text>
</comment>
<dbReference type="Proteomes" id="UP000731465">
    <property type="component" value="Unassembled WGS sequence"/>
</dbReference>
<organism evidence="8 9">
    <name type="scientific">Succinivibrio faecicola</name>
    <dbReference type="NCBI Taxonomy" id="2820300"/>
    <lineage>
        <taxon>Bacteria</taxon>
        <taxon>Pseudomonadati</taxon>
        <taxon>Pseudomonadota</taxon>
        <taxon>Gammaproteobacteria</taxon>
        <taxon>Aeromonadales</taxon>
        <taxon>Succinivibrionaceae</taxon>
        <taxon>Succinivibrio</taxon>
    </lineage>
</organism>
<proteinExistence type="inferred from homology"/>
<feature type="domain" description="DSBA-like thioredoxin" evidence="7">
    <location>
        <begin position="46"/>
        <end position="194"/>
    </location>
</feature>
<comment type="subcellular location">
    <subcellularLocation>
        <location evidence="5">Periplasm</location>
    </subcellularLocation>
</comment>
<feature type="chain" id="PRO_5046347757" description="Thiol:disulfide interchange protein" evidence="6">
    <location>
        <begin position="25"/>
        <end position="205"/>
    </location>
</feature>
<dbReference type="CDD" id="cd03019">
    <property type="entry name" value="DsbA_DsbA"/>
    <property type="match status" value="1"/>
</dbReference>
<evidence type="ECO:0000313" key="9">
    <source>
        <dbReference type="Proteomes" id="UP000731465"/>
    </source>
</evidence>
<keyword evidence="4" id="KW-0676">Redox-active center</keyword>
<dbReference type="InterPro" id="IPR050824">
    <property type="entry name" value="Thiol_disulfide_DsbA"/>
</dbReference>
<dbReference type="InterPro" id="IPR001853">
    <property type="entry name" value="DSBA-like_thioredoxin_dom"/>
</dbReference>
<comment type="caution">
    <text evidence="8">The sequence shown here is derived from an EMBL/GenBank/DDBJ whole genome shotgun (WGS) entry which is preliminary data.</text>
</comment>
<reference evidence="8 9" key="1">
    <citation type="submission" date="2021-03" db="EMBL/GenBank/DDBJ databases">
        <title>Succinivibrio sp. nov. isolated from feces of cow.</title>
        <authorList>
            <person name="Choi J.-Y."/>
        </authorList>
    </citation>
    <scope>NUCLEOTIDE SEQUENCE [LARGE SCALE GENOMIC DNA]</scope>
    <source>
        <strain evidence="8 9">AGMB01872</strain>
    </source>
</reference>
<name>A0ABS7DGE5_9GAMM</name>
<evidence type="ECO:0000256" key="1">
    <source>
        <dbReference type="ARBA" id="ARBA00005791"/>
    </source>
</evidence>
<dbReference type="PANTHER" id="PTHR35891">
    <property type="entry name" value="THIOL:DISULFIDE INTERCHANGE PROTEIN DSBA"/>
    <property type="match status" value="1"/>
</dbReference>
<protein>
    <recommendedName>
        <fullName evidence="5">Thiol:disulfide interchange protein</fullName>
    </recommendedName>
</protein>
<feature type="signal peptide" evidence="6">
    <location>
        <begin position="1"/>
        <end position="24"/>
    </location>
</feature>
<sequence>MFIQIVKYFVIPLLSLSITFPSFAKDYKIDKDYKIVSEKKTQTPEIREFFSFYCSHCYSMRKNFKEIAYKFKDKAKFELNPVGLIGGDIGVESQKGYVVAQNMGIADEYSKRLFSQVHEKEQIPQDHEYFVKIFEGMGISADKVNADYNSFVTLGRVAQFDKLTSKYKIEAVPEIVINGKYLIVSEDIESVEDYVSLIDYLLTLP</sequence>